<organism evidence="1 2">
    <name type="scientific">Listeria booriae</name>
    <dbReference type="NCBI Taxonomy" id="1552123"/>
    <lineage>
        <taxon>Bacteria</taxon>
        <taxon>Bacillati</taxon>
        <taxon>Bacillota</taxon>
        <taxon>Bacilli</taxon>
        <taxon>Bacillales</taxon>
        <taxon>Listeriaceae</taxon>
        <taxon>Listeria</taxon>
    </lineage>
</organism>
<accession>A0A842F703</accession>
<gene>
    <name evidence="1" type="ORF">HCB35_04685</name>
</gene>
<sequence length="118" mass="12508">MDVYITPAELIELSGLDISDDKEAVKAIKEASAAIDALVMPNIIDSANVPDEIKQATAWQCEHTQKYGGLQGLGLFSLDDLTIGGQSENSNNMIPNSPDKVVNLLLSTGWLYAGVGGC</sequence>
<dbReference type="RefSeq" id="WP_185358254.1">
    <property type="nucleotide sequence ID" value="NZ_JAARON010000007.1"/>
</dbReference>
<comment type="caution">
    <text evidence="1">The sequence shown here is derived from an EMBL/GenBank/DDBJ whole genome shotgun (WGS) entry which is preliminary data.</text>
</comment>
<proteinExistence type="predicted"/>
<evidence type="ECO:0000313" key="2">
    <source>
        <dbReference type="Proteomes" id="UP000553016"/>
    </source>
</evidence>
<dbReference type="AlphaFoldDB" id="A0A842F703"/>
<protein>
    <submittedName>
        <fullName evidence="1">Uncharacterized protein</fullName>
    </submittedName>
</protein>
<dbReference type="EMBL" id="JAARZA010000002">
    <property type="protein sequence ID" value="MBC2239761.1"/>
    <property type="molecule type" value="Genomic_DNA"/>
</dbReference>
<name>A0A842F703_9LIST</name>
<dbReference type="Proteomes" id="UP000553016">
    <property type="component" value="Unassembled WGS sequence"/>
</dbReference>
<reference evidence="1 2" key="1">
    <citation type="submission" date="2020-03" db="EMBL/GenBank/DDBJ databases">
        <title>Soil Listeria distribution.</title>
        <authorList>
            <person name="Liao J."/>
            <person name="Wiedmann M."/>
        </authorList>
    </citation>
    <scope>NUCLEOTIDE SEQUENCE [LARGE SCALE GENOMIC DNA]</scope>
    <source>
        <strain evidence="1 2">FSL L7-0149</strain>
    </source>
</reference>
<evidence type="ECO:0000313" key="1">
    <source>
        <dbReference type="EMBL" id="MBC2239761.1"/>
    </source>
</evidence>